<dbReference type="RefSeq" id="WP_014254664.1">
    <property type="nucleotide sequence ID" value="NC_016627.1"/>
</dbReference>
<evidence type="ECO:0000256" key="1">
    <source>
        <dbReference type="SAM" id="MobiDB-lite"/>
    </source>
</evidence>
<evidence type="ECO:0008006" key="5">
    <source>
        <dbReference type="Google" id="ProtNLM"/>
    </source>
</evidence>
<dbReference type="KEGG" id="ccl:Clocl_1399"/>
<reference evidence="4" key="1">
    <citation type="submission" date="2011-12" db="EMBL/GenBank/DDBJ databases">
        <title>Complete sequence of Clostridium clariflavum DSM 19732.</title>
        <authorList>
            <consortium name="US DOE Joint Genome Institute"/>
            <person name="Lucas S."/>
            <person name="Han J."/>
            <person name="Lapidus A."/>
            <person name="Cheng J.-F."/>
            <person name="Goodwin L."/>
            <person name="Pitluck S."/>
            <person name="Peters L."/>
            <person name="Teshima H."/>
            <person name="Detter J.C."/>
            <person name="Han C."/>
            <person name="Tapia R."/>
            <person name="Land M."/>
            <person name="Hauser L."/>
            <person name="Kyrpides N."/>
            <person name="Ivanova N."/>
            <person name="Pagani I."/>
            <person name="Kitzmiller T."/>
            <person name="Lynd L."/>
            <person name="Izquierdo J."/>
            <person name="Woyke T."/>
        </authorList>
    </citation>
    <scope>NUCLEOTIDE SEQUENCE [LARGE SCALE GENOMIC DNA]</scope>
    <source>
        <strain evidence="4">DSM 19732 / NBRC 101661 / EBR45</strain>
    </source>
</reference>
<keyword evidence="4" id="KW-1185">Reference proteome</keyword>
<proteinExistence type="predicted"/>
<keyword evidence="2" id="KW-0472">Membrane</keyword>
<dbReference type="eggNOG" id="ENOG502ZC8U">
    <property type="taxonomic scope" value="Bacteria"/>
</dbReference>
<feature type="region of interest" description="Disordered" evidence="1">
    <location>
        <begin position="397"/>
        <end position="424"/>
    </location>
</feature>
<dbReference type="Proteomes" id="UP000005435">
    <property type="component" value="Chromosome"/>
</dbReference>
<keyword evidence="2" id="KW-1133">Transmembrane helix</keyword>
<name>G8M174_ACECE</name>
<evidence type="ECO:0000313" key="3">
    <source>
        <dbReference type="EMBL" id="AEV68050.1"/>
    </source>
</evidence>
<protein>
    <recommendedName>
        <fullName evidence="5">Lipoprotein</fullName>
    </recommendedName>
</protein>
<keyword evidence="2" id="KW-0812">Transmembrane</keyword>
<evidence type="ECO:0000256" key="2">
    <source>
        <dbReference type="SAM" id="Phobius"/>
    </source>
</evidence>
<organism evidence="3 4">
    <name type="scientific">Acetivibrio clariflavus (strain DSM 19732 / NBRC 101661 / EBR45)</name>
    <name type="common">Clostridium clariflavum</name>
    <dbReference type="NCBI Taxonomy" id="720554"/>
    <lineage>
        <taxon>Bacteria</taxon>
        <taxon>Bacillati</taxon>
        <taxon>Bacillota</taxon>
        <taxon>Clostridia</taxon>
        <taxon>Eubacteriales</taxon>
        <taxon>Oscillospiraceae</taxon>
        <taxon>Acetivibrio</taxon>
    </lineage>
</organism>
<feature type="transmembrane region" description="Helical" evidence="2">
    <location>
        <begin position="7"/>
        <end position="27"/>
    </location>
</feature>
<dbReference type="EMBL" id="CP003065">
    <property type="protein sequence ID" value="AEV68050.1"/>
    <property type="molecule type" value="Genomic_DNA"/>
</dbReference>
<dbReference type="OrthoDB" id="2087966at2"/>
<dbReference type="AlphaFoldDB" id="G8M174"/>
<accession>G8M174</accession>
<evidence type="ECO:0000313" key="4">
    <source>
        <dbReference type="Proteomes" id="UP000005435"/>
    </source>
</evidence>
<dbReference type="STRING" id="720554.Clocl_1399"/>
<gene>
    <name evidence="3" type="ordered locus">Clocl_1399</name>
</gene>
<reference evidence="3 4" key="2">
    <citation type="journal article" date="2012" name="Stand. Genomic Sci.">
        <title>Complete Genome Sequence of Clostridium clariflavum DSM 19732.</title>
        <authorList>
            <person name="Izquierdo J.A."/>
            <person name="Goodwin L."/>
            <person name="Davenport K.W."/>
            <person name="Teshima H."/>
            <person name="Bruce D."/>
            <person name="Detter C."/>
            <person name="Tapia R."/>
            <person name="Han S."/>
            <person name="Land M."/>
            <person name="Hauser L."/>
            <person name="Jeffries C.D."/>
            <person name="Han J."/>
            <person name="Pitluck S."/>
            <person name="Nolan M."/>
            <person name="Chen A."/>
            <person name="Huntemann M."/>
            <person name="Mavromatis K."/>
            <person name="Mikhailova N."/>
            <person name="Liolios K."/>
            <person name="Woyke T."/>
            <person name="Lynd L.R."/>
        </authorList>
    </citation>
    <scope>NUCLEOTIDE SEQUENCE [LARGE SCALE GENOMIC DNA]</scope>
    <source>
        <strain evidence="4">DSM 19732 / NBRC 101661 / EBR45</strain>
    </source>
</reference>
<sequence precursor="true">MNRKFKFIAIISMITIMISSSGCSILFKKQEPIPEENNKIETPETSVEEDKKVLEMLSKYFEEIYSQPIETYNQNVATGNPPEKIKQFIAKRTLDEGSGNPEIGIHLPRVVEINGLTMVDYEILRDSSDKPIIESGFIGKTGENFLYFVKLNLKAKALENALFDMYYTRNSHTKIYEKTSEPNGDLYEYIKVQAKYDVEVTRQDGEYKIVTVKEANYKPGVENRLFKLNNEFLTKLNYLDEKVEEEKKVLEAEKALIEGFFNNLIKLDKERMILLKSKWQAGSNEFIDFLKLVDAFKVNDKDSMYIDQNYIKNFNYDALPLQINMEKINSLKNMEIIEHPGYTSKKKRYLVSFDASVLQSNGMVGEEQTYHYDYYVTLKVANDNLYVESIKLNEYYKGKKKSSSSQTKSNNNENKTSGNEAKSN</sequence>
<dbReference type="PROSITE" id="PS51257">
    <property type="entry name" value="PROKAR_LIPOPROTEIN"/>
    <property type="match status" value="1"/>
</dbReference>
<feature type="compositionally biased region" description="Low complexity" evidence="1">
    <location>
        <begin position="403"/>
        <end position="424"/>
    </location>
</feature>
<dbReference type="HOGENOM" id="CLU_646730_0_0_9"/>